<reference evidence="1 2" key="1">
    <citation type="submission" date="2020-09" db="EMBL/GenBank/DDBJ databases">
        <title>De no assembly of potato wild relative species, Solanum commersonii.</title>
        <authorList>
            <person name="Cho K."/>
        </authorList>
    </citation>
    <scope>NUCLEOTIDE SEQUENCE [LARGE SCALE GENOMIC DNA]</scope>
    <source>
        <strain evidence="1">LZ3.2</strain>
        <tissue evidence="1">Leaf</tissue>
    </source>
</reference>
<protein>
    <submittedName>
        <fullName evidence="1">Uncharacterized protein</fullName>
    </submittedName>
</protein>
<evidence type="ECO:0000313" key="2">
    <source>
        <dbReference type="Proteomes" id="UP000824120"/>
    </source>
</evidence>
<gene>
    <name evidence="1" type="ORF">H5410_011804</name>
</gene>
<name>A0A9J6AQX5_SOLCO</name>
<sequence>MIQAEVGYPSFLNMFISFVVKLDNKQELHWNKDSIDQDVTYNFTSYVTVVEGK</sequence>
<feature type="non-terminal residue" evidence="1">
    <location>
        <position position="1"/>
    </location>
</feature>
<dbReference type="AlphaFoldDB" id="A0A9J6AQX5"/>
<keyword evidence="2" id="KW-1185">Reference proteome</keyword>
<comment type="caution">
    <text evidence="1">The sequence shown here is derived from an EMBL/GenBank/DDBJ whole genome shotgun (WGS) entry which is preliminary data.</text>
</comment>
<organism evidence="1 2">
    <name type="scientific">Solanum commersonii</name>
    <name type="common">Commerson's wild potato</name>
    <name type="synonym">Commerson's nightshade</name>
    <dbReference type="NCBI Taxonomy" id="4109"/>
    <lineage>
        <taxon>Eukaryota</taxon>
        <taxon>Viridiplantae</taxon>
        <taxon>Streptophyta</taxon>
        <taxon>Embryophyta</taxon>
        <taxon>Tracheophyta</taxon>
        <taxon>Spermatophyta</taxon>
        <taxon>Magnoliopsida</taxon>
        <taxon>eudicotyledons</taxon>
        <taxon>Gunneridae</taxon>
        <taxon>Pentapetalae</taxon>
        <taxon>asterids</taxon>
        <taxon>lamiids</taxon>
        <taxon>Solanales</taxon>
        <taxon>Solanaceae</taxon>
        <taxon>Solanoideae</taxon>
        <taxon>Solaneae</taxon>
        <taxon>Solanum</taxon>
    </lineage>
</organism>
<proteinExistence type="predicted"/>
<dbReference type="EMBL" id="JACXVP010000002">
    <property type="protein sequence ID" value="KAG5626586.1"/>
    <property type="molecule type" value="Genomic_DNA"/>
</dbReference>
<dbReference type="Proteomes" id="UP000824120">
    <property type="component" value="Chromosome 2"/>
</dbReference>
<evidence type="ECO:0000313" key="1">
    <source>
        <dbReference type="EMBL" id="KAG5626586.1"/>
    </source>
</evidence>
<accession>A0A9J6AQX5</accession>